<dbReference type="SUPFAM" id="SSF56784">
    <property type="entry name" value="HAD-like"/>
    <property type="match status" value="1"/>
</dbReference>
<dbReference type="Gene3D" id="3.40.50.1000">
    <property type="entry name" value="HAD superfamily/HAD-like"/>
    <property type="match status" value="1"/>
</dbReference>
<evidence type="ECO:0000256" key="3">
    <source>
        <dbReference type="ARBA" id="ARBA00022842"/>
    </source>
</evidence>
<keyword evidence="5" id="KW-1185">Reference proteome</keyword>
<dbReference type="NCBIfam" id="TIGR00099">
    <property type="entry name" value="Cof-subfamily"/>
    <property type="match status" value="1"/>
</dbReference>
<keyword evidence="2 4" id="KW-0378">Hydrolase</keyword>
<dbReference type="PROSITE" id="PS01229">
    <property type="entry name" value="COF_2"/>
    <property type="match status" value="1"/>
</dbReference>
<reference evidence="4 5" key="1">
    <citation type="submission" date="2018-05" db="EMBL/GenBank/DDBJ databases">
        <title>Isolation and genomic analyses of lactose-positive bacteria from faecal samples of preterm neonates.</title>
        <authorList>
            <person name="Chen Y."/>
            <person name="Brook T.C."/>
            <person name="O'Neill I."/>
            <person name="Soe C.Z."/>
            <person name="Hall L.J."/>
            <person name="Hoyles L."/>
        </authorList>
    </citation>
    <scope>NUCLEOTIDE SEQUENCE [LARGE SCALE GENOMIC DNA]</scope>
    <source>
        <strain evidence="4 5">P080C CL</strain>
    </source>
</reference>
<dbReference type="PANTHER" id="PTHR10000">
    <property type="entry name" value="PHOSPHOSERINE PHOSPHATASE"/>
    <property type="match status" value="1"/>
</dbReference>
<keyword evidence="3" id="KW-0460">Magnesium</keyword>
<accession>A0ABY2PTS0</accession>
<gene>
    <name evidence="4" type="ORF">DJ535_12985</name>
</gene>
<dbReference type="InterPro" id="IPR006379">
    <property type="entry name" value="HAD-SF_hydro_IIB"/>
</dbReference>
<evidence type="ECO:0000313" key="4">
    <source>
        <dbReference type="EMBL" id="THE37854.1"/>
    </source>
</evidence>
<comment type="caution">
    <text evidence="4">The sequence shown here is derived from an EMBL/GenBank/DDBJ whole genome shotgun (WGS) entry which is preliminary data.</text>
</comment>
<proteinExistence type="predicted"/>
<dbReference type="InterPro" id="IPR036412">
    <property type="entry name" value="HAD-like_sf"/>
</dbReference>
<name>A0ABY2PTS0_9ENTR</name>
<dbReference type="RefSeq" id="WP_045441222.1">
    <property type="nucleotide sequence ID" value="NZ_QFVP01000007.1"/>
</dbReference>
<evidence type="ECO:0000256" key="2">
    <source>
        <dbReference type="ARBA" id="ARBA00022801"/>
    </source>
</evidence>
<dbReference type="PANTHER" id="PTHR10000:SF53">
    <property type="entry name" value="5-AMINO-6-(5-PHOSPHO-D-RIBITYLAMINO)URACIL PHOSPHATASE YBJI-RELATED"/>
    <property type="match status" value="1"/>
</dbReference>
<dbReference type="EMBL" id="QFVP01000007">
    <property type="protein sequence ID" value="THE37854.1"/>
    <property type="molecule type" value="Genomic_DNA"/>
</dbReference>
<dbReference type="InterPro" id="IPR000150">
    <property type="entry name" value="Cof"/>
</dbReference>
<dbReference type="SFLD" id="SFLDG01144">
    <property type="entry name" value="C2.B.4:_PGP_Like"/>
    <property type="match status" value="1"/>
</dbReference>
<dbReference type="Gene3D" id="3.30.1240.10">
    <property type="match status" value="1"/>
</dbReference>
<dbReference type="GO" id="GO:0016787">
    <property type="term" value="F:hydrolase activity"/>
    <property type="evidence" value="ECO:0007669"/>
    <property type="project" value="UniProtKB-KW"/>
</dbReference>
<dbReference type="Pfam" id="PF08282">
    <property type="entry name" value="Hydrolase_3"/>
    <property type="match status" value="1"/>
</dbReference>
<dbReference type="InterPro" id="IPR023214">
    <property type="entry name" value="HAD_sf"/>
</dbReference>
<evidence type="ECO:0000313" key="5">
    <source>
        <dbReference type="Proteomes" id="UP000306790"/>
    </source>
</evidence>
<dbReference type="SFLD" id="SFLDG01140">
    <property type="entry name" value="C2.B:_Phosphomannomutase_and_P"/>
    <property type="match status" value="1"/>
</dbReference>
<evidence type="ECO:0000256" key="1">
    <source>
        <dbReference type="ARBA" id="ARBA00022723"/>
    </source>
</evidence>
<protein>
    <submittedName>
        <fullName evidence="4">HAD family hydrolase</fullName>
    </submittedName>
</protein>
<keyword evidence="1" id="KW-0479">Metal-binding</keyword>
<dbReference type="Proteomes" id="UP000306790">
    <property type="component" value="Unassembled WGS sequence"/>
</dbReference>
<sequence length="271" mass="30480">MGIKLIAVDMDGTFLSDQKTYNRERFMAQYHQMKKQGIRFVVASGNQYYQLISFFPELAHEISFVAENGGWVVSEEEDVFNGELAKDDFDVVVEHLLTRTDIDIIACGKSSAYTLKQYSDELKSVAAMYYHRLEFVDNFDNINDVFFKFGLNISDDRIPQVQADLHNAIGDIMVPVHTGYGSIDLIIPGVHKANGLRLLQKRWNITDDEVVVFGDGGNDIEMLRQAGFSFAMANAKDTVVAAAKYRAGSNNEEGVLDIIDRVLKNEAPFTQ</sequence>
<dbReference type="SFLD" id="SFLDS00003">
    <property type="entry name" value="Haloacid_Dehalogenase"/>
    <property type="match status" value="1"/>
</dbReference>
<dbReference type="CDD" id="cd07518">
    <property type="entry name" value="HAD_YbiV-Like"/>
    <property type="match status" value="1"/>
</dbReference>
<organism evidence="4 5">
    <name type="scientific">Citrobacter murliniae</name>
    <dbReference type="NCBI Taxonomy" id="67829"/>
    <lineage>
        <taxon>Bacteria</taxon>
        <taxon>Pseudomonadati</taxon>
        <taxon>Pseudomonadota</taxon>
        <taxon>Gammaproteobacteria</taxon>
        <taxon>Enterobacterales</taxon>
        <taxon>Enterobacteriaceae</taxon>
        <taxon>Citrobacter</taxon>
        <taxon>Citrobacter freundii complex</taxon>
    </lineage>
</organism>
<dbReference type="NCBIfam" id="TIGR01484">
    <property type="entry name" value="HAD-SF-IIB"/>
    <property type="match status" value="1"/>
</dbReference>